<organism evidence="1 2">
    <name type="scientific">Actinokineospora globicatena</name>
    <dbReference type="NCBI Taxonomy" id="103729"/>
    <lineage>
        <taxon>Bacteria</taxon>
        <taxon>Bacillati</taxon>
        <taxon>Actinomycetota</taxon>
        <taxon>Actinomycetes</taxon>
        <taxon>Pseudonocardiales</taxon>
        <taxon>Pseudonocardiaceae</taxon>
        <taxon>Actinokineospora</taxon>
    </lineage>
</organism>
<dbReference type="EMBL" id="BSSD01000011">
    <property type="protein sequence ID" value="GLW95088.1"/>
    <property type="molecule type" value="Genomic_DNA"/>
</dbReference>
<keyword evidence="2" id="KW-1185">Reference proteome</keyword>
<reference evidence="1" key="1">
    <citation type="submission" date="2023-02" db="EMBL/GenBank/DDBJ databases">
        <title>Actinokineospora globicatena NBRC 15670.</title>
        <authorList>
            <person name="Ichikawa N."/>
            <person name="Sato H."/>
            <person name="Tonouchi N."/>
        </authorList>
    </citation>
    <scope>NUCLEOTIDE SEQUENCE</scope>
    <source>
        <strain evidence="1">NBRC 15670</strain>
    </source>
</reference>
<proteinExistence type="predicted"/>
<gene>
    <name evidence="1" type="ORF">Aglo03_59040</name>
</gene>
<dbReference type="Proteomes" id="UP001165042">
    <property type="component" value="Unassembled WGS sequence"/>
</dbReference>
<evidence type="ECO:0000313" key="2">
    <source>
        <dbReference type="Proteomes" id="UP001165042"/>
    </source>
</evidence>
<dbReference type="AlphaFoldDB" id="A0A9W6VDK4"/>
<comment type="caution">
    <text evidence="1">The sequence shown here is derived from an EMBL/GenBank/DDBJ whole genome shotgun (WGS) entry which is preliminary data.</text>
</comment>
<evidence type="ECO:0000313" key="1">
    <source>
        <dbReference type="EMBL" id="GLW95088.1"/>
    </source>
</evidence>
<name>A0A9W6VDK4_9PSEU</name>
<sequence length="80" mass="8330">MQTATNTSQAVMARQGCSALHRAIRTVAIGLACAVPAVPDMSGFPPLTEMDLLLCWAEGCQRGGRGESGFVPDLDQGPTP</sequence>
<accession>A0A9W6VDK4</accession>
<protein>
    <submittedName>
        <fullName evidence="1">Uncharacterized protein</fullName>
    </submittedName>
</protein>